<dbReference type="FunFam" id="3.30.450.70:FF:000007">
    <property type="entry name" value="Putative sybindin-like family protein"/>
    <property type="match status" value="1"/>
</dbReference>
<dbReference type="Proteomes" id="UP001140011">
    <property type="component" value="Unassembled WGS sequence"/>
</dbReference>
<evidence type="ECO:0000256" key="1">
    <source>
        <dbReference type="ARBA" id="ARBA00004555"/>
    </source>
</evidence>
<dbReference type="GO" id="GO:0005794">
    <property type="term" value="C:Golgi apparatus"/>
    <property type="evidence" value="ECO:0007669"/>
    <property type="project" value="UniProtKB-SubCell"/>
</dbReference>
<dbReference type="CDD" id="cd14856">
    <property type="entry name" value="TRAPPC4_synbindin"/>
    <property type="match status" value="1"/>
</dbReference>
<keyword evidence="3 7" id="KW-0256">Endoplasmic reticulum</keyword>
<dbReference type="SMART" id="SM01399">
    <property type="entry name" value="Sybindin"/>
    <property type="match status" value="1"/>
</dbReference>
<dbReference type="InterPro" id="IPR007233">
    <property type="entry name" value="TRAPPC"/>
</dbReference>
<dbReference type="SUPFAM" id="SSF64356">
    <property type="entry name" value="SNARE-like"/>
    <property type="match status" value="1"/>
</dbReference>
<comment type="similarity">
    <text evidence="6">Belongs to the TRAPP small subunits family. TRAPPC4 subfamily.</text>
</comment>
<accession>A0A9W8H2T7</accession>
<protein>
    <recommendedName>
        <fullName evidence="7">Trafficking protein particle complex subunit</fullName>
    </recommendedName>
</protein>
<keyword evidence="5 7" id="KW-0333">Golgi apparatus</keyword>
<dbReference type="GO" id="GO:0005783">
    <property type="term" value="C:endoplasmic reticulum"/>
    <property type="evidence" value="ECO:0007669"/>
    <property type="project" value="UniProtKB-SubCell"/>
</dbReference>
<evidence type="ECO:0000256" key="6">
    <source>
        <dbReference type="ARBA" id="ARBA00038179"/>
    </source>
</evidence>
<dbReference type="PANTHER" id="PTHR23249:SF15">
    <property type="entry name" value="TRAFFICKING PROTEIN PARTICLE COMPLEX SUBUNIT 4"/>
    <property type="match status" value="1"/>
</dbReference>
<dbReference type="PANTHER" id="PTHR23249">
    <property type="entry name" value="TRAFFICKING PROTEIN PARTICLE COMPLEX SUBUNIT"/>
    <property type="match status" value="1"/>
</dbReference>
<dbReference type="OrthoDB" id="246406at2759"/>
<evidence type="ECO:0000256" key="3">
    <source>
        <dbReference type="ARBA" id="ARBA00022824"/>
    </source>
</evidence>
<keyword evidence="4 7" id="KW-0931">ER-Golgi transport</keyword>
<organism evidence="8 9">
    <name type="scientific">Coemansia pectinata</name>
    <dbReference type="NCBI Taxonomy" id="1052879"/>
    <lineage>
        <taxon>Eukaryota</taxon>
        <taxon>Fungi</taxon>
        <taxon>Fungi incertae sedis</taxon>
        <taxon>Zoopagomycota</taxon>
        <taxon>Kickxellomycotina</taxon>
        <taxon>Kickxellomycetes</taxon>
        <taxon>Kickxellales</taxon>
        <taxon>Kickxellaceae</taxon>
        <taxon>Coemansia</taxon>
    </lineage>
</organism>
<evidence type="ECO:0000256" key="5">
    <source>
        <dbReference type="ARBA" id="ARBA00023034"/>
    </source>
</evidence>
<dbReference type="InterPro" id="IPR011012">
    <property type="entry name" value="Longin-like_dom_sf"/>
</dbReference>
<keyword evidence="9" id="KW-1185">Reference proteome</keyword>
<dbReference type="EMBL" id="JANBUH010000034">
    <property type="protein sequence ID" value="KAJ2756172.1"/>
    <property type="molecule type" value="Genomic_DNA"/>
</dbReference>
<dbReference type="Pfam" id="PF04099">
    <property type="entry name" value="Sybindin"/>
    <property type="match status" value="1"/>
</dbReference>
<evidence type="ECO:0000256" key="4">
    <source>
        <dbReference type="ARBA" id="ARBA00022892"/>
    </source>
</evidence>
<gene>
    <name evidence="8" type="ORF">GGI19_001063</name>
</gene>
<dbReference type="GO" id="GO:0006888">
    <property type="term" value="P:endoplasmic reticulum to Golgi vesicle-mediated transport"/>
    <property type="evidence" value="ECO:0007669"/>
    <property type="project" value="UniProtKB-UniRule"/>
</dbReference>
<comment type="caution">
    <text evidence="8">The sequence shown here is derived from an EMBL/GenBank/DDBJ whole genome shotgun (WGS) entry which is preliminary data.</text>
</comment>
<comment type="subunit">
    <text evidence="7">Part of the multisubunit transport protein particle (TRAPP) complex.</text>
</comment>
<evidence type="ECO:0000256" key="2">
    <source>
        <dbReference type="ARBA" id="ARBA00022448"/>
    </source>
</evidence>
<sequence length="138" mass="15526">MIHALFIINRSGGLIYSKNFTQQVAQLSSNEALIFAGTFHGIHALASRISPAPKRDSVKDMGIQSIDTKNFRMHCYQTPTGIKFIAVTDLLQAKLSGALNKAYILYCDYALKNPFYNLEMPIRSEMFDTKLQQLVQAH</sequence>
<evidence type="ECO:0000256" key="7">
    <source>
        <dbReference type="RuleBase" id="RU366065"/>
    </source>
</evidence>
<evidence type="ECO:0000313" key="8">
    <source>
        <dbReference type="EMBL" id="KAJ2756172.1"/>
    </source>
</evidence>
<proteinExistence type="inferred from homology"/>
<dbReference type="Gene3D" id="3.30.450.70">
    <property type="match status" value="1"/>
</dbReference>
<evidence type="ECO:0000313" key="9">
    <source>
        <dbReference type="Proteomes" id="UP001140011"/>
    </source>
</evidence>
<reference evidence="8" key="1">
    <citation type="submission" date="2022-07" db="EMBL/GenBank/DDBJ databases">
        <title>Phylogenomic reconstructions and comparative analyses of Kickxellomycotina fungi.</title>
        <authorList>
            <person name="Reynolds N.K."/>
            <person name="Stajich J.E."/>
            <person name="Barry K."/>
            <person name="Grigoriev I.V."/>
            <person name="Crous P."/>
            <person name="Smith M.E."/>
        </authorList>
    </citation>
    <scope>NUCLEOTIDE SEQUENCE</scope>
    <source>
        <strain evidence="8">BCRC 34297</strain>
    </source>
</reference>
<dbReference type="GO" id="GO:0030008">
    <property type="term" value="C:TRAPP complex"/>
    <property type="evidence" value="ECO:0007669"/>
    <property type="project" value="UniProtKB-UniRule"/>
</dbReference>
<keyword evidence="2 7" id="KW-0813">Transport</keyword>
<comment type="subcellular location">
    <subcellularLocation>
        <location evidence="7">Endoplasmic reticulum</location>
    </subcellularLocation>
    <subcellularLocation>
        <location evidence="7">Golgi apparatus</location>
        <location evidence="7">cis-Golgi network</location>
    </subcellularLocation>
    <subcellularLocation>
        <location evidence="1">Golgi apparatus</location>
    </subcellularLocation>
</comment>
<name>A0A9W8H2T7_9FUNG</name>
<dbReference type="AlphaFoldDB" id="A0A9W8H2T7"/>